<keyword evidence="5" id="KW-0472">Membrane</keyword>
<feature type="non-terminal residue" evidence="9">
    <location>
        <position position="1"/>
    </location>
</feature>
<keyword evidence="4" id="KW-1133">Transmembrane helix</keyword>
<evidence type="ECO:0000256" key="7">
    <source>
        <dbReference type="SAM" id="SignalP"/>
    </source>
</evidence>
<dbReference type="Proteomes" id="UP000694941">
    <property type="component" value="Unplaced"/>
</dbReference>
<organism evidence="8 9">
    <name type="scientific">Limulus polyphemus</name>
    <name type="common">Atlantic horseshoe crab</name>
    <dbReference type="NCBI Taxonomy" id="6850"/>
    <lineage>
        <taxon>Eukaryota</taxon>
        <taxon>Metazoa</taxon>
        <taxon>Ecdysozoa</taxon>
        <taxon>Arthropoda</taxon>
        <taxon>Chelicerata</taxon>
        <taxon>Merostomata</taxon>
        <taxon>Xiphosura</taxon>
        <taxon>Limulidae</taxon>
        <taxon>Limulus</taxon>
    </lineage>
</organism>
<comment type="similarity">
    <text evidence="2 6">Belongs to the SURF1 family.</text>
</comment>
<dbReference type="InterPro" id="IPR045214">
    <property type="entry name" value="Surf1/Surf4"/>
</dbReference>
<protein>
    <recommendedName>
        <fullName evidence="6">SURF1-like protein</fullName>
    </recommendedName>
</protein>
<comment type="function">
    <text evidence="6">Probably involved in the biogenesis of the COX complex.</text>
</comment>
<evidence type="ECO:0000313" key="8">
    <source>
        <dbReference type="Proteomes" id="UP000694941"/>
    </source>
</evidence>
<dbReference type="GeneID" id="106471469"/>
<dbReference type="PROSITE" id="PS50895">
    <property type="entry name" value="SURF1"/>
    <property type="match status" value="1"/>
</dbReference>
<keyword evidence="6" id="KW-0496">Mitochondrion</keyword>
<dbReference type="RefSeq" id="XP_022255788.1">
    <property type="nucleotide sequence ID" value="XM_022400080.1"/>
</dbReference>
<dbReference type="InterPro" id="IPR002994">
    <property type="entry name" value="Surf1/Shy1"/>
</dbReference>
<keyword evidence="6" id="KW-0999">Mitochondrion inner membrane</keyword>
<evidence type="ECO:0000256" key="2">
    <source>
        <dbReference type="ARBA" id="ARBA00007165"/>
    </source>
</evidence>
<evidence type="ECO:0000256" key="5">
    <source>
        <dbReference type="ARBA" id="ARBA00023136"/>
    </source>
</evidence>
<dbReference type="Pfam" id="PF02104">
    <property type="entry name" value="SURF1"/>
    <property type="match status" value="1"/>
</dbReference>
<keyword evidence="3" id="KW-0812">Transmembrane</keyword>
<dbReference type="PANTHER" id="PTHR23427:SF2">
    <property type="entry name" value="SURFEIT LOCUS PROTEIN 1"/>
    <property type="match status" value="1"/>
</dbReference>
<evidence type="ECO:0000256" key="3">
    <source>
        <dbReference type="ARBA" id="ARBA00022692"/>
    </source>
</evidence>
<comment type="subcellular location">
    <subcellularLocation>
        <location evidence="1">Membrane</location>
    </subcellularLocation>
    <subcellularLocation>
        <location evidence="6">Mitochondrion inner membrane</location>
        <topology evidence="6">Multi-pass membrane protein</topology>
    </subcellularLocation>
</comment>
<reference evidence="9" key="1">
    <citation type="submission" date="2025-08" db="UniProtKB">
        <authorList>
            <consortium name="RefSeq"/>
        </authorList>
    </citation>
    <scope>IDENTIFICATION</scope>
    <source>
        <tissue evidence="9">Muscle</tissue>
    </source>
</reference>
<proteinExistence type="inferred from homology"/>
<feature type="chain" id="PRO_5045310271" description="SURF1-like protein" evidence="7">
    <location>
        <begin position="24"/>
        <end position="124"/>
    </location>
</feature>
<sequence length="124" mass="14241">SRFFLFIFCLPSFQLFPLLQVEGEVEIVGIVRNSEKRAPFGAKNDPNSRFYHYRDVDNMARFCGTAPVFLDATDESSVPGGPIGGQTKVSLRNEHFSYILTWYSLSALTSFMWYRRFVRGLPLM</sequence>
<evidence type="ECO:0000256" key="1">
    <source>
        <dbReference type="ARBA" id="ARBA00004370"/>
    </source>
</evidence>
<evidence type="ECO:0000256" key="6">
    <source>
        <dbReference type="RuleBase" id="RU363076"/>
    </source>
</evidence>
<accession>A0ABM1TIT2</accession>
<evidence type="ECO:0000313" key="9">
    <source>
        <dbReference type="RefSeq" id="XP_022255788.1"/>
    </source>
</evidence>
<keyword evidence="8" id="KW-1185">Reference proteome</keyword>
<keyword evidence="7" id="KW-0732">Signal</keyword>
<dbReference type="CDD" id="cd06662">
    <property type="entry name" value="SURF1"/>
    <property type="match status" value="1"/>
</dbReference>
<name>A0ABM1TIT2_LIMPO</name>
<gene>
    <name evidence="9" type="primary">LOC106471469</name>
</gene>
<evidence type="ECO:0000256" key="4">
    <source>
        <dbReference type="ARBA" id="ARBA00022989"/>
    </source>
</evidence>
<dbReference type="PANTHER" id="PTHR23427">
    <property type="entry name" value="SURFEIT LOCUS PROTEIN"/>
    <property type="match status" value="1"/>
</dbReference>
<feature type="signal peptide" evidence="7">
    <location>
        <begin position="1"/>
        <end position="23"/>
    </location>
</feature>